<sequence>MAAGGEGDLARFVCCWKLENGNAMHWHWWSPTDRGTASRLTEQDGGEYVRLGGYSSVVGPRAAGFVVISCEEDFPVPSKL</sequence>
<dbReference type="EMBL" id="MLGG01000035">
    <property type="protein sequence ID" value="KAK1453798.1"/>
    <property type="molecule type" value="Genomic_DNA"/>
</dbReference>
<protein>
    <submittedName>
        <fullName evidence="1">Uncharacterized protein</fullName>
    </submittedName>
</protein>
<reference evidence="1 2" key="1">
    <citation type="submission" date="2016-10" db="EMBL/GenBank/DDBJ databases">
        <title>The genome sequence of Colletotrichum fioriniae PJ7.</title>
        <authorList>
            <person name="Baroncelli R."/>
        </authorList>
    </citation>
    <scope>NUCLEOTIDE SEQUENCE [LARGE SCALE GENOMIC DNA]</scope>
    <source>
        <strain evidence="1">Col 31</strain>
    </source>
</reference>
<keyword evidence="2" id="KW-1185">Reference proteome</keyword>
<proteinExistence type="predicted"/>
<name>A0AAI9U8M0_9PEZI</name>
<dbReference type="AlphaFoldDB" id="A0AAI9U8M0"/>
<organism evidence="1 2">
    <name type="scientific">Colletotrichum melonis</name>
    <dbReference type="NCBI Taxonomy" id="1209925"/>
    <lineage>
        <taxon>Eukaryota</taxon>
        <taxon>Fungi</taxon>
        <taxon>Dikarya</taxon>
        <taxon>Ascomycota</taxon>
        <taxon>Pezizomycotina</taxon>
        <taxon>Sordariomycetes</taxon>
        <taxon>Hypocreomycetidae</taxon>
        <taxon>Glomerellales</taxon>
        <taxon>Glomerellaceae</taxon>
        <taxon>Colletotrichum</taxon>
        <taxon>Colletotrichum acutatum species complex</taxon>
    </lineage>
</organism>
<accession>A0AAI9U8M0</accession>
<evidence type="ECO:0000313" key="1">
    <source>
        <dbReference type="EMBL" id="KAK1453798.1"/>
    </source>
</evidence>
<comment type="caution">
    <text evidence="1">The sequence shown here is derived from an EMBL/GenBank/DDBJ whole genome shotgun (WGS) entry which is preliminary data.</text>
</comment>
<evidence type="ECO:0000313" key="2">
    <source>
        <dbReference type="Proteomes" id="UP001239795"/>
    </source>
</evidence>
<dbReference type="Proteomes" id="UP001239795">
    <property type="component" value="Unassembled WGS sequence"/>
</dbReference>
<gene>
    <name evidence="1" type="ORF">CMEL01_05457</name>
</gene>